<gene>
    <name evidence="2" type="ORF">HNQ94_002763</name>
</gene>
<keyword evidence="1" id="KW-0812">Transmembrane</keyword>
<feature type="transmembrane region" description="Helical" evidence="1">
    <location>
        <begin position="31"/>
        <end position="51"/>
    </location>
</feature>
<evidence type="ECO:0000313" key="3">
    <source>
        <dbReference type="Proteomes" id="UP000581688"/>
    </source>
</evidence>
<feature type="transmembrane region" description="Helical" evidence="1">
    <location>
        <begin position="199"/>
        <end position="218"/>
    </location>
</feature>
<organism evidence="2 3">
    <name type="scientific">Salirhabdus euzebyi</name>
    <dbReference type="NCBI Taxonomy" id="394506"/>
    <lineage>
        <taxon>Bacteria</taxon>
        <taxon>Bacillati</taxon>
        <taxon>Bacillota</taxon>
        <taxon>Bacilli</taxon>
        <taxon>Bacillales</taxon>
        <taxon>Bacillaceae</taxon>
        <taxon>Salirhabdus</taxon>
    </lineage>
</organism>
<dbReference type="EMBL" id="JACHGH010000008">
    <property type="protein sequence ID" value="MBB6454288.1"/>
    <property type="molecule type" value="Genomic_DNA"/>
</dbReference>
<evidence type="ECO:0000256" key="1">
    <source>
        <dbReference type="SAM" id="Phobius"/>
    </source>
</evidence>
<keyword evidence="1" id="KW-1133">Transmembrane helix</keyword>
<reference evidence="2 3" key="1">
    <citation type="submission" date="2020-08" db="EMBL/GenBank/DDBJ databases">
        <title>Genomic Encyclopedia of Type Strains, Phase IV (KMG-IV): sequencing the most valuable type-strain genomes for metagenomic binning, comparative biology and taxonomic classification.</title>
        <authorList>
            <person name="Goeker M."/>
        </authorList>
    </citation>
    <scope>NUCLEOTIDE SEQUENCE [LARGE SCALE GENOMIC DNA]</scope>
    <source>
        <strain evidence="2 3">DSM 19612</strain>
    </source>
</reference>
<dbReference type="RefSeq" id="WP_174494649.1">
    <property type="nucleotide sequence ID" value="NZ_CADDWK010000001.1"/>
</dbReference>
<dbReference type="Pfam" id="PF06691">
    <property type="entry name" value="DUF1189"/>
    <property type="match status" value="1"/>
</dbReference>
<sequence>MKVNLFKQFLYSLYDFKKVSAFRMQKMGRTIAYIFLFMLIVSIPFALSYSIQTSSALNKIQTTNFTDIPDFAIQEEKLQAEEQYVGDYFVVKPESDETIASVQETLDEGIVLLEDKALLITKVLSFEFPYTAFGSDNMTKDEIIQFIDDINTNKYFIISIYLLIYYVFSTGVKFIEITLLALIGLFIKSRLKKNIQYRHVWILTAYAITLPSLIISFIDGIQLSIPYAGVAFWALGSFLLYKIISYIPTPKKYD</sequence>
<dbReference type="InterPro" id="IPR009574">
    <property type="entry name" value="DUF1189"/>
</dbReference>
<keyword evidence="1" id="KW-0472">Membrane</keyword>
<dbReference type="AlphaFoldDB" id="A0A841Q7A8"/>
<name>A0A841Q7A8_9BACI</name>
<comment type="caution">
    <text evidence="2">The sequence shown here is derived from an EMBL/GenBank/DDBJ whole genome shotgun (WGS) entry which is preliminary data.</text>
</comment>
<dbReference type="Proteomes" id="UP000581688">
    <property type="component" value="Unassembled WGS sequence"/>
</dbReference>
<accession>A0A841Q7A8</accession>
<proteinExistence type="predicted"/>
<feature type="transmembrane region" description="Helical" evidence="1">
    <location>
        <begin position="224"/>
        <end position="244"/>
    </location>
</feature>
<protein>
    <submittedName>
        <fullName evidence="2">ABC-type multidrug transport system fused ATPase/permease subunit</fullName>
    </submittedName>
</protein>
<keyword evidence="3" id="KW-1185">Reference proteome</keyword>
<evidence type="ECO:0000313" key="2">
    <source>
        <dbReference type="EMBL" id="MBB6454288.1"/>
    </source>
</evidence>
<feature type="transmembrane region" description="Helical" evidence="1">
    <location>
        <begin position="163"/>
        <end position="187"/>
    </location>
</feature>